<keyword evidence="4" id="KW-1185">Reference proteome</keyword>
<dbReference type="Proteomes" id="UP000708208">
    <property type="component" value="Unassembled WGS sequence"/>
</dbReference>
<evidence type="ECO:0000256" key="1">
    <source>
        <dbReference type="SAM" id="MobiDB-lite"/>
    </source>
</evidence>
<comment type="caution">
    <text evidence="3">The sequence shown here is derived from an EMBL/GenBank/DDBJ whole genome shotgun (WGS) entry which is preliminary data.</text>
</comment>
<feature type="signal peptide" evidence="2">
    <location>
        <begin position="1"/>
        <end position="23"/>
    </location>
</feature>
<keyword evidence="2" id="KW-0732">Signal</keyword>
<proteinExistence type="predicted"/>
<feature type="chain" id="PRO_5035321572" evidence="2">
    <location>
        <begin position="24"/>
        <end position="363"/>
    </location>
</feature>
<protein>
    <submittedName>
        <fullName evidence="3">Uncharacterized protein</fullName>
    </submittedName>
</protein>
<dbReference type="AlphaFoldDB" id="A0A8J2JW30"/>
<gene>
    <name evidence="3" type="ORF">AFUS01_LOCUS16522</name>
</gene>
<dbReference type="EMBL" id="CAJVCH010152523">
    <property type="protein sequence ID" value="CAG7727692.1"/>
    <property type="molecule type" value="Genomic_DNA"/>
</dbReference>
<reference evidence="3" key="1">
    <citation type="submission" date="2021-06" db="EMBL/GenBank/DDBJ databases">
        <authorList>
            <person name="Hodson N. C."/>
            <person name="Mongue J. A."/>
            <person name="Jaron S. K."/>
        </authorList>
    </citation>
    <scope>NUCLEOTIDE SEQUENCE</scope>
</reference>
<feature type="compositionally biased region" description="Basic and acidic residues" evidence="1">
    <location>
        <begin position="29"/>
        <end position="48"/>
    </location>
</feature>
<evidence type="ECO:0000256" key="2">
    <source>
        <dbReference type="SAM" id="SignalP"/>
    </source>
</evidence>
<evidence type="ECO:0000313" key="4">
    <source>
        <dbReference type="Proteomes" id="UP000708208"/>
    </source>
</evidence>
<sequence length="363" mass="41453">MTRALKFVPFIGLFINYVTDTIATPDSTENSRRSNVDHSASDDACKNSHSEDLFGSQLQKDYQNGFTEILQIFEKMNKSIEDLNKHNNPLQHWTGYSETYDFNNSTHKGGCHNLSKDPRRIKSVDTQGTCVRIFSVDYCLGFSQAIYPGSSDSIDPKLNGVASVGPCVKNEFENAILEDSEKYSCQKVVRKSEAHLKTFAVMPDKMGDSYTQNSPAVKRLSDNDNPLTLYLIREGRQEFLNGISHIVSEEIVQRRISESRRLSFYQDISLNPETDEVGYAFPVTLGGPTDQKYNCFAQNKNQRSRYESSIVPQITQFLAENPDKWVWQDLTLFYAGNSTRPSGIWYRIHKSELDEITYDYWAN</sequence>
<accession>A0A8J2JW30</accession>
<name>A0A8J2JW30_9HEXA</name>
<evidence type="ECO:0000313" key="3">
    <source>
        <dbReference type="EMBL" id="CAG7727692.1"/>
    </source>
</evidence>
<organism evidence="3 4">
    <name type="scientific">Allacma fusca</name>
    <dbReference type="NCBI Taxonomy" id="39272"/>
    <lineage>
        <taxon>Eukaryota</taxon>
        <taxon>Metazoa</taxon>
        <taxon>Ecdysozoa</taxon>
        <taxon>Arthropoda</taxon>
        <taxon>Hexapoda</taxon>
        <taxon>Collembola</taxon>
        <taxon>Symphypleona</taxon>
        <taxon>Sminthuridae</taxon>
        <taxon>Allacma</taxon>
    </lineage>
</organism>
<feature type="region of interest" description="Disordered" evidence="1">
    <location>
        <begin position="25"/>
        <end position="48"/>
    </location>
</feature>